<organism evidence="1">
    <name type="scientific">termite gut metagenome</name>
    <dbReference type="NCBI Taxonomy" id="433724"/>
    <lineage>
        <taxon>unclassified sequences</taxon>
        <taxon>metagenomes</taxon>
        <taxon>organismal metagenomes</taxon>
    </lineage>
</organism>
<dbReference type="AlphaFoldDB" id="A0A5J4SRL7"/>
<evidence type="ECO:0008006" key="2">
    <source>
        <dbReference type="Google" id="ProtNLM"/>
    </source>
</evidence>
<gene>
    <name evidence="1" type="ORF">EZS27_003711</name>
</gene>
<accession>A0A5J4SRL7</accession>
<name>A0A5J4SRL7_9ZZZZ</name>
<dbReference type="SUPFAM" id="SSF53756">
    <property type="entry name" value="UDP-Glycosyltransferase/glycogen phosphorylase"/>
    <property type="match status" value="1"/>
</dbReference>
<proteinExistence type="predicted"/>
<sequence>MKVVIDPRCNILYSSYYIRGLIDIFGKNNISFSMRYFKSIDMQKESHSFDHYFAFILIIDNTKINKIIIDFRDKNTVKDEAYQWCDIYAKVNFNKEFTQDKYFAKIISIPPGFGIRVYNLMETISYALCNLVKSLSYMPIDIKSFLLNYAITYYIRSPIENYTIPTKSRDNYIFFISTLWNHDNCVTNTNKLRYIFISKARTLKNIIFEGGFKASMNNPEYEKYKDVIFTKRYSVADYVKKTKQSCCVFNTPSVHYCHGWKLGEFLAMGKAIISSAFFNDLPQNLQHGDNIHIVKNEQEIGDALSLICNDAIYRSNLECKAKEYYNLYASPQAVINKILSRINKKIE</sequence>
<reference evidence="1" key="1">
    <citation type="submission" date="2019-03" db="EMBL/GenBank/DDBJ databases">
        <title>Single cell metagenomics reveals metabolic interactions within the superorganism composed of flagellate Streblomastix strix and complex community of Bacteroidetes bacteria on its surface.</title>
        <authorList>
            <person name="Treitli S.C."/>
            <person name="Kolisko M."/>
            <person name="Husnik F."/>
            <person name="Keeling P."/>
            <person name="Hampl V."/>
        </authorList>
    </citation>
    <scope>NUCLEOTIDE SEQUENCE</scope>
    <source>
        <strain evidence="1">STM</strain>
    </source>
</reference>
<protein>
    <recommendedName>
        <fullName evidence="2">Glycosyl transferase family 1 domain-containing protein</fullName>
    </recommendedName>
</protein>
<dbReference type="Gene3D" id="3.40.50.2000">
    <property type="entry name" value="Glycogen Phosphorylase B"/>
    <property type="match status" value="1"/>
</dbReference>
<evidence type="ECO:0000313" key="1">
    <source>
        <dbReference type="EMBL" id="KAA6348824.1"/>
    </source>
</evidence>
<comment type="caution">
    <text evidence="1">The sequence shown here is derived from an EMBL/GenBank/DDBJ whole genome shotgun (WGS) entry which is preliminary data.</text>
</comment>
<dbReference type="EMBL" id="SNRY01000059">
    <property type="protein sequence ID" value="KAA6348824.1"/>
    <property type="molecule type" value="Genomic_DNA"/>
</dbReference>